<proteinExistence type="predicted"/>
<protein>
    <submittedName>
        <fullName evidence="2">Uncharacterized protein</fullName>
    </submittedName>
</protein>
<accession>A0A433SN96</accession>
<feature type="region of interest" description="Disordered" evidence="1">
    <location>
        <begin position="631"/>
        <end position="757"/>
    </location>
</feature>
<feature type="compositionally biased region" description="Polar residues" evidence="1">
    <location>
        <begin position="1409"/>
        <end position="1421"/>
    </location>
</feature>
<evidence type="ECO:0000313" key="3">
    <source>
        <dbReference type="Proteomes" id="UP000271974"/>
    </source>
</evidence>
<dbReference type="OrthoDB" id="6084966at2759"/>
<feature type="compositionally biased region" description="Low complexity" evidence="1">
    <location>
        <begin position="1442"/>
        <end position="1454"/>
    </location>
</feature>
<feature type="region of interest" description="Disordered" evidence="1">
    <location>
        <begin position="1177"/>
        <end position="1200"/>
    </location>
</feature>
<reference evidence="2 3" key="1">
    <citation type="submission" date="2019-01" db="EMBL/GenBank/DDBJ databases">
        <title>A draft genome assembly of the solar-powered sea slug Elysia chlorotica.</title>
        <authorList>
            <person name="Cai H."/>
            <person name="Li Q."/>
            <person name="Fang X."/>
            <person name="Li J."/>
            <person name="Curtis N.E."/>
            <person name="Altenburger A."/>
            <person name="Shibata T."/>
            <person name="Feng M."/>
            <person name="Maeda T."/>
            <person name="Schwartz J.A."/>
            <person name="Shigenobu S."/>
            <person name="Lundholm N."/>
            <person name="Nishiyama T."/>
            <person name="Yang H."/>
            <person name="Hasebe M."/>
            <person name="Li S."/>
            <person name="Pierce S.K."/>
            <person name="Wang J."/>
        </authorList>
    </citation>
    <scope>NUCLEOTIDE SEQUENCE [LARGE SCALE GENOMIC DNA]</scope>
    <source>
        <strain evidence="2">EC2010</strain>
        <tissue evidence="2">Whole organism of an adult</tissue>
    </source>
</reference>
<feature type="compositionally biased region" description="Polar residues" evidence="1">
    <location>
        <begin position="1341"/>
        <end position="1356"/>
    </location>
</feature>
<gene>
    <name evidence="2" type="ORF">EGW08_021629</name>
</gene>
<feature type="region of interest" description="Disordered" evidence="1">
    <location>
        <begin position="157"/>
        <end position="185"/>
    </location>
</feature>
<comment type="caution">
    <text evidence="2">The sequence shown here is derived from an EMBL/GenBank/DDBJ whole genome shotgun (WGS) entry which is preliminary data.</text>
</comment>
<feature type="region of interest" description="Disordered" evidence="1">
    <location>
        <begin position="1100"/>
        <end position="1123"/>
    </location>
</feature>
<feature type="non-terminal residue" evidence="2">
    <location>
        <position position="1"/>
    </location>
</feature>
<keyword evidence="3" id="KW-1185">Reference proteome</keyword>
<feature type="region of interest" description="Disordered" evidence="1">
    <location>
        <begin position="1331"/>
        <end position="1363"/>
    </location>
</feature>
<evidence type="ECO:0000256" key="1">
    <source>
        <dbReference type="SAM" id="MobiDB-lite"/>
    </source>
</evidence>
<feature type="compositionally biased region" description="Low complexity" evidence="1">
    <location>
        <begin position="657"/>
        <end position="686"/>
    </location>
</feature>
<feature type="compositionally biased region" description="Polar residues" evidence="1">
    <location>
        <begin position="687"/>
        <end position="699"/>
    </location>
</feature>
<feature type="compositionally biased region" description="Polar residues" evidence="1">
    <location>
        <begin position="1389"/>
        <end position="1401"/>
    </location>
</feature>
<feature type="region of interest" description="Disordered" evidence="1">
    <location>
        <begin position="251"/>
        <end position="271"/>
    </location>
</feature>
<feature type="region of interest" description="Disordered" evidence="1">
    <location>
        <begin position="217"/>
        <end position="237"/>
    </location>
</feature>
<feature type="region of interest" description="Disordered" evidence="1">
    <location>
        <begin position="1389"/>
        <end position="1482"/>
    </location>
</feature>
<organism evidence="2 3">
    <name type="scientific">Elysia chlorotica</name>
    <name type="common">Eastern emerald elysia</name>
    <name type="synonym">Sea slug</name>
    <dbReference type="NCBI Taxonomy" id="188477"/>
    <lineage>
        <taxon>Eukaryota</taxon>
        <taxon>Metazoa</taxon>
        <taxon>Spiralia</taxon>
        <taxon>Lophotrochozoa</taxon>
        <taxon>Mollusca</taxon>
        <taxon>Gastropoda</taxon>
        <taxon>Heterobranchia</taxon>
        <taxon>Euthyneura</taxon>
        <taxon>Panpulmonata</taxon>
        <taxon>Sacoglossa</taxon>
        <taxon>Placobranchoidea</taxon>
        <taxon>Plakobranchidae</taxon>
        <taxon>Elysia</taxon>
    </lineage>
</organism>
<name>A0A433SN96_ELYCH</name>
<sequence length="1518" mass="170392">AKQTHFDQVNSSGHQEPLLEATGFFRAVPVTIGQSSENVHETSTDVGAPLYGNQSKAFRDISRDTGNFGQRVQHHQLDVHQNHSSQVVQPSHNQQDTHPNHYLENIHQKHHTQAYYLNHFTQDVQKNQYSQDVHINHHSQDVHATHHTQDVHINHHSQDVHTTHHSQDAHTTHHSQDAHANHHSQDVHINHQSQDVHSNDHYQEVNSNYCSQDVYSQHYPRDVHPPHESNSSRFTEDSRCGVPGVIVNTPGLYSSRTQHPVGGAERPLQEDDRDATSLHSLLTNPRCSSDTNPGLLDYRQYFEKEVDIPPHNIDPSRKEHLFNVNGNRLSDMSKNNHLSNSSKNVTVAKNNLTNQMVHHDQNFDRDSDNLSQITAPSIFDIDHRSVDGIAVVAPLDSNPSAIRGSLLGASNPACQNTDRLDSRYSTSYGIHQNSLQTPNPSKYMYLSSSQGDGKRHQSTSPLYLPDESHEINQSPEYYNVACSMPDLRIPQKVPLGYKSHNASERALLSHTQSTPQAEIPIQDGAFKTHAAEVVQDQQNFRGNPRFVYEDCIRDQRIIPQGLHQGHLSSAYPMTDIKNGTLSKNSHTLTCPSVASCYPRQHSRSLVEKQPRSRLQQQPYLALHENPRLPLQQQTDLPPKQDPHFQLQPNSQLHQDPHSQLQQDPHSQLQQDPHSQLQQDPHSQLQQNLHSPEHQYQNSKLQQDPHLQLQQDPHSQLQQPAHFSLQQHPHSSPCKHRQPDYVQQHNTEQKEDLVKPPQGISELQHRSTVFESQPMSSMEQLHPDHVAMRRPLVGGAGRANRFSWHPEAAASSSSTLGLPGPSTDLQRSSLDLGNLPLLQKQIRASSELCLQASRRHLFASSADIYKLFSSHRHSHRPSSSLACPLSPLTRRIPSDSFSAVLSSNNDCSGLNRGKDPSRHSFYTSNPAATKANHLYTSSPPPVERFQLTHVGKSERGSVFHGREMNNRNHNFQHSSLLHQASTQPFTDPPLDNHIIQFAQASSSHQTTPRLTLAKSSHLDHFYSDPQTEPSVDPIHAGPAQPTRAAHSQEAEDLNPQAFPGLGQGLATGLHALALQRQSSGYSSETELQQIEHNARAVKKHFQHSRKLAKENRQVPEPEPGNPAQEFVALNTSADHDSITTAGTEESVVDEFVPIDVRNRRSYSAEPVYVNQMMMGKGAGGRNQTVTEKQTDDIPPPLPARRQRPASVSLAQQHVGLNKPCQISQAPIFFEAPPCMQENPYLDPMVFDYLSERQKPALYHHHYYNHHHHQEQQQQQQQDEQQRLPQHFQQHSTYQHKNGSLFHSNNSSPTNEIPVFTQNQVINFQRRPVTITSHIPSDPLTPVSHNLDNSPRQRTNIKSSEDGTDNHCNAGCSDANGVNNFRLSETHDAINNSRKQPASSGNAKSLPVLDTGSSTYPHLQNISHRPEVDLEQRPGKLTGDKRSSSSATQQTSSGSQKQKHERPDLVTSDVAPTPECRSDNTRFVSQTAPLSPVELAQVLEVPFSTNIISDEQGDRLSTLV</sequence>
<dbReference type="Proteomes" id="UP000271974">
    <property type="component" value="Unassembled WGS sequence"/>
</dbReference>
<feature type="region of interest" description="Disordered" evidence="1">
    <location>
        <begin position="1019"/>
        <end position="1049"/>
    </location>
</feature>
<dbReference type="STRING" id="188477.A0A433SN96"/>
<feature type="region of interest" description="Disordered" evidence="1">
    <location>
        <begin position="1264"/>
        <end position="1287"/>
    </location>
</feature>
<evidence type="ECO:0000313" key="2">
    <source>
        <dbReference type="EMBL" id="RUS70609.1"/>
    </source>
</evidence>
<dbReference type="EMBL" id="RQTK01001370">
    <property type="protein sequence ID" value="RUS70609.1"/>
    <property type="molecule type" value="Genomic_DNA"/>
</dbReference>
<feature type="compositionally biased region" description="Basic and acidic residues" evidence="1">
    <location>
        <begin position="1422"/>
        <end position="1441"/>
    </location>
</feature>
<feature type="compositionally biased region" description="Low complexity" evidence="1">
    <location>
        <begin position="700"/>
        <end position="719"/>
    </location>
</feature>